<evidence type="ECO:0000313" key="4">
    <source>
        <dbReference type="Proteomes" id="UP001444661"/>
    </source>
</evidence>
<dbReference type="InterPro" id="IPR010730">
    <property type="entry name" value="HET"/>
</dbReference>
<evidence type="ECO:0000313" key="3">
    <source>
        <dbReference type="EMBL" id="KAK8051732.1"/>
    </source>
</evidence>
<dbReference type="EMBL" id="JAQQWK010000002">
    <property type="protein sequence ID" value="KAK8051732.1"/>
    <property type="molecule type" value="Genomic_DNA"/>
</dbReference>
<protein>
    <recommendedName>
        <fullName evidence="2">Heterokaryon incompatibility domain-containing protein</fullName>
    </recommendedName>
</protein>
<comment type="caution">
    <text evidence="3">The sequence shown here is derived from an EMBL/GenBank/DDBJ whole genome shotgun (WGS) entry which is preliminary data.</text>
</comment>
<dbReference type="PANTHER" id="PTHR24148:SF64">
    <property type="entry name" value="HETEROKARYON INCOMPATIBILITY DOMAIN-CONTAINING PROTEIN"/>
    <property type="match status" value="1"/>
</dbReference>
<gene>
    <name evidence="3" type="ORF">PG993_003117</name>
</gene>
<dbReference type="Pfam" id="PF06985">
    <property type="entry name" value="HET"/>
    <property type="match status" value="1"/>
</dbReference>
<dbReference type="InterPro" id="IPR052895">
    <property type="entry name" value="HetReg/Transcr_Mod"/>
</dbReference>
<proteinExistence type="predicted"/>
<dbReference type="PANTHER" id="PTHR24148">
    <property type="entry name" value="ANKYRIN REPEAT DOMAIN-CONTAINING PROTEIN 39 HOMOLOG-RELATED"/>
    <property type="match status" value="1"/>
</dbReference>
<sequence length="751" mass="84962">MSDLPGPWQPGYWETAGETGEHGPPPAQLEHARVIPSRCSLWMKLVIYKQVMRPRVNNVTPYFRSMSVEDGWAYGRDAWLSMMQLMAETFAHPPNAETSWISDILPNERLRFRQSLSDCQLRAWEILRDWWDGSYQDADLASRARAFILTAPVADIDSLRHKESLYQQMLFALWDAEFNPSAWSTGTSRGLDSNRRLGYEHALAQKAGFLLLQELRPSSNCFGQDPCGMELPSSYDICPWLSKGHDDNKNPEQLPLYLWDTAEDRTRSVAELLDNEAPIDYTCISHTWGRWKKKPESRVEVQGVKWKIPENTLFEVTNLPTILRQSGCKTRFIWFDLVCLPQDISSPEYQSEVARQATIFHHASSCVAWINKVASWKNLRASLRWLCLYFLYAGTSSDLYDVRTLLQEAEAIESPIELVNVVDGEGAFEAWITSTWTLQESCLCPDILLCNKDWEPLEIVDGSPVSLHQLLTIWSVCREGNFDIQMDISEWPMPVQQLAHIQSMVSGLEVQISRLVILSLGATRECAMRRADAVMSAMGVTDWYETYLNEHQRPPPDEDMVLGAYPLRFIKEVASKIGSEFFSNFNPGVLAPEEEDPRGTLLPFGRPGTHLISGSGLGVNQSLYDDTFDHPSLQTWTINTDGSVHIREACVLGLGHLTTEGPVNALLNVARIRGGIDLFHCDLQEFLQKAPENVERIALVLNRIRDTTNGMLLQSKVARDGAVVGWINIGTWDTRDVADFPLSVDLDIIVL</sequence>
<name>A0ABR1TYP0_9PEZI</name>
<reference evidence="3 4" key="1">
    <citation type="submission" date="2023-01" db="EMBL/GenBank/DDBJ databases">
        <title>Analysis of 21 Apiospora genomes using comparative genomics revels a genus with tremendous synthesis potential of carbohydrate active enzymes and secondary metabolites.</title>
        <authorList>
            <person name="Sorensen T."/>
        </authorList>
    </citation>
    <scope>NUCLEOTIDE SEQUENCE [LARGE SCALE GENOMIC DNA]</scope>
    <source>
        <strain evidence="3 4">CBS 33761</strain>
    </source>
</reference>
<accession>A0ABR1TYP0</accession>
<evidence type="ECO:0000256" key="1">
    <source>
        <dbReference type="SAM" id="MobiDB-lite"/>
    </source>
</evidence>
<feature type="domain" description="Heterokaryon incompatibility" evidence="2">
    <location>
        <begin position="281"/>
        <end position="377"/>
    </location>
</feature>
<keyword evidence="4" id="KW-1185">Reference proteome</keyword>
<feature type="region of interest" description="Disordered" evidence="1">
    <location>
        <begin position="1"/>
        <end position="28"/>
    </location>
</feature>
<dbReference type="Proteomes" id="UP001444661">
    <property type="component" value="Unassembled WGS sequence"/>
</dbReference>
<evidence type="ECO:0000259" key="2">
    <source>
        <dbReference type="Pfam" id="PF06985"/>
    </source>
</evidence>
<organism evidence="3 4">
    <name type="scientific">Apiospora rasikravindrae</name>
    <dbReference type="NCBI Taxonomy" id="990691"/>
    <lineage>
        <taxon>Eukaryota</taxon>
        <taxon>Fungi</taxon>
        <taxon>Dikarya</taxon>
        <taxon>Ascomycota</taxon>
        <taxon>Pezizomycotina</taxon>
        <taxon>Sordariomycetes</taxon>
        <taxon>Xylariomycetidae</taxon>
        <taxon>Amphisphaeriales</taxon>
        <taxon>Apiosporaceae</taxon>
        <taxon>Apiospora</taxon>
    </lineage>
</organism>